<proteinExistence type="predicted"/>
<dbReference type="InterPro" id="IPR038296">
    <property type="entry name" value="ParD_sf"/>
</dbReference>
<dbReference type="AlphaFoldDB" id="A0AAU7JLW6"/>
<dbReference type="EMBL" id="CP157484">
    <property type="protein sequence ID" value="XBO41377.1"/>
    <property type="molecule type" value="Genomic_DNA"/>
</dbReference>
<dbReference type="Gene3D" id="6.10.10.120">
    <property type="entry name" value="Antitoxin ParD1-like"/>
    <property type="match status" value="1"/>
</dbReference>
<accession>A0AAU7JLW6</accession>
<evidence type="ECO:0000313" key="1">
    <source>
        <dbReference type="EMBL" id="XBO41377.1"/>
    </source>
</evidence>
<dbReference type="RefSeq" id="WP_406858230.1">
    <property type="nucleotide sequence ID" value="NZ_CP157484.1"/>
</dbReference>
<sequence length="89" mass="10283">MLELDAEADEILNRLAETGRYGDRRDVVRAALMLLEARQEDARWQAFKRERQIERSLKDVAEGRFEDAEAVFTRLMRSVKAKIATDAAE</sequence>
<gene>
    <name evidence="1" type="ORF">ABEG18_11660</name>
</gene>
<evidence type="ECO:0008006" key="2">
    <source>
        <dbReference type="Google" id="ProtNLM"/>
    </source>
</evidence>
<reference evidence="1" key="1">
    <citation type="submission" date="2024-05" db="EMBL/GenBank/DDBJ databases">
        <authorList>
            <person name="Kim S."/>
            <person name="Heo J."/>
            <person name="Choi H."/>
            <person name="Choi Y."/>
            <person name="Kwon S.-W."/>
            <person name="Kim Y."/>
        </authorList>
    </citation>
    <scope>NUCLEOTIDE SEQUENCE</scope>
    <source>
        <strain evidence="1">KACC 23698</strain>
    </source>
</reference>
<organism evidence="1">
    <name type="scientific">Alsobacter sp. KACC 23698</name>
    <dbReference type="NCBI Taxonomy" id="3149229"/>
    <lineage>
        <taxon>Bacteria</taxon>
        <taxon>Pseudomonadati</taxon>
        <taxon>Pseudomonadota</taxon>
        <taxon>Alphaproteobacteria</taxon>
        <taxon>Hyphomicrobiales</taxon>
        <taxon>Alsobacteraceae</taxon>
        <taxon>Alsobacter</taxon>
    </lineage>
</organism>
<protein>
    <recommendedName>
        <fullName evidence="2">Type II toxin-antitoxin system ParD family antitoxin</fullName>
    </recommendedName>
</protein>
<name>A0AAU7JLW6_9HYPH</name>